<organism evidence="1">
    <name type="scientific">Rhizophora mucronata</name>
    <name type="common">Asiatic mangrove</name>
    <dbReference type="NCBI Taxonomy" id="61149"/>
    <lineage>
        <taxon>Eukaryota</taxon>
        <taxon>Viridiplantae</taxon>
        <taxon>Streptophyta</taxon>
        <taxon>Embryophyta</taxon>
        <taxon>Tracheophyta</taxon>
        <taxon>Spermatophyta</taxon>
        <taxon>Magnoliopsida</taxon>
        <taxon>eudicotyledons</taxon>
        <taxon>Gunneridae</taxon>
        <taxon>Pentapetalae</taxon>
        <taxon>rosids</taxon>
        <taxon>fabids</taxon>
        <taxon>Malpighiales</taxon>
        <taxon>Rhizophoraceae</taxon>
        <taxon>Rhizophora</taxon>
    </lineage>
</organism>
<dbReference type="AlphaFoldDB" id="A0A2P2N0A8"/>
<proteinExistence type="predicted"/>
<name>A0A2P2N0A8_RHIMU</name>
<sequence length="34" mass="4140">MHQWIYQLFQQRSFSQIFNIQCLGPRDLADVLKD</sequence>
<reference evidence="1" key="1">
    <citation type="submission" date="2018-02" db="EMBL/GenBank/DDBJ databases">
        <title>Rhizophora mucronata_Transcriptome.</title>
        <authorList>
            <person name="Meera S.P."/>
            <person name="Sreeshan A."/>
            <person name="Augustine A."/>
        </authorList>
    </citation>
    <scope>NUCLEOTIDE SEQUENCE</scope>
    <source>
        <tissue evidence="1">Leaf</tissue>
    </source>
</reference>
<evidence type="ECO:0000313" key="1">
    <source>
        <dbReference type="EMBL" id="MBX35912.1"/>
    </source>
</evidence>
<dbReference type="EMBL" id="GGEC01055428">
    <property type="protein sequence ID" value="MBX35912.1"/>
    <property type="molecule type" value="Transcribed_RNA"/>
</dbReference>
<accession>A0A2P2N0A8</accession>
<protein>
    <submittedName>
        <fullName evidence="1">Uncharacterized protein</fullName>
    </submittedName>
</protein>